<protein>
    <recommendedName>
        <fullName evidence="3 9">Phosphoinositide phospholipase C</fullName>
        <ecNumber evidence="3 9">3.1.4.11</ecNumber>
    </recommendedName>
</protein>
<evidence type="ECO:0000259" key="12">
    <source>
        <dbReference type="PROSITE" id="PS50008"/>
    </source>
</evidence>
<keyword evidence="7" id="KW-0472">Membrane</keyword>
<dbReference type="InterPro" id="IPR000909">
    <property type="entry name" value="PLipase_C_PInositol-sp_X_dom"/>
</dbReference>
<keyword evidence="8" id="KW-0807">Transducer</keyword>
<dbReference type="PANTHER" id="PTHR10336">
    <property type="entry name" value="PHOSPHOINOSITIDE-SPECIFIC PHOSPHOLIPASE C FAMILY PROTEIN"/>
    <property type="match status" value="1"/>
</dbReference>
<evidence type="ECO:0000256" key="2">
    <source>
        <dbReference type="ARBA" id="ARBA00004202"/>
    </source>
</evidence>
<dbReference type="InterPro" id="IPR035892">
    <property type="entry name" value="C2_domain_sf"/>
</dbReference>
<dbReference type="Pfam" id="PF00387">
    <property type="entry name" value="PI-PLC-Y"/>
    <property type="match status" value="1"/>
</dbReference>
<dbReference type="SMART" id="SM00239">
    <property type="entry name" value="C2"/>
    <property type="match status" value="1"/>
</dbReference>
<evidence type="ECO:0000259" key="11">
    <source>
        <dbReference type="PROSITE" id="PS50004"/>
    </source>
</evidence>
<dbReference type="InterPro" id="IPR001192">
    <property type="entry name" value="PI-PLC_fam"/>
</dbReference>
<organism evidence="13 14">
    <name type="scientific">Zostera marina</name>
    <name type="common">Eelgrass</name>
    <dbReference type="NCBI Taxonomy" id="29655"/>
    <lineage>
        <taxon>Eukaryota</taxon>
        <taxon>Viridiplantae</taxon>
        <taxon>Streptophyta</taxon>
        <taxon>Embryophyta</taxon>
        <taxon>Tracheophyta</taxon>
        <taxon>Spermatophyta</taxon>
        <taxon>Magnoliopsida</taxon>
        <taxon>Liliopsida</taxon>
        <taxon>Zosteraceae</taxon>
        <taxon>Zostera</taxon>
    </lineage>
</organism>
<dbReference type="OrthoDB" id="269822at2759"/>
<dbReference type="InterPro" id="IPR000008">
    <property type="entry name" value="C2_dom"/>
</dbReference>
<dbReference type="PRINTS" id="PR00390">
    <property type="entry name" value="PHPHLIPASEC"/>
</dbReference>
<comment type="subcellular location">
    <subcellularLocation>
        <location evidence="2">Cell membrane</location>
        <topology evidence="2">Peripheral membrane protein</topology>
    </subcellularLocation>
</comment>
<dbReference type="FunFam" id="2.60.40.150:FF:000060">
    <property type="entry name" value="Phosphoinositide phospholipase C"/>
    <property type="match status" value="1"/>
</dbReference>
<dbReference type="PROSITE" id="PS50007">
    <property type="entry name" value="PIPLC_X_DOMAIN"/>
    <property type="match status" value="1"/>
</dbReference>
<name>A0A0K9PXC5_ZOSMR</name>
<reference evidence="14" key="1">
    <citation type="journal article" date="2016" name="Nature">
        <title>The genome of the seagrass Zostera marina reveals angiosperm adaptation to the sea.</title>
        <authorList>
            <person name="Olsen J.L."/>
            <person name="Rouze P."/>
            <person name="Verhelst B."/>
            <person name="Lin Y.-C."/>
            <person name="Bayer T."/>
            <person name="Collen J."/>
            <person name="Dattolo E."/>
            <person name="De Paoli E."/>
            <person name="Dittami S."/>
            <person name="Maumus F."/>
            <person name="Michel G."/>
            <person name="Kersting A."/>
            <person name="Lauritano C."/>
            <person name="Lohaus R."/>
            <person name="Toepel M."/>
            <person name="Tonon T."/>
            <person name="Vanneste K."/>
            <person name="Amirebrahimi M."/>
            <person name="Brakel J."/>
            <person name="Bostroem C."/>
            <person name="Chovatia M."/>
            <person name="Grimwood J."/>
            <person name="Jenkins J.W."/>
            <person name="Jueterbock A."/>
            <person name="Mraz A."/>
            <person name="Stam W.T."/>
            <person name="Tice H."/>
            <person name="Bornberg-Bauer E."/>
            <person name="Green P.J."/>
            <person name="Pearson G.A."/>
            <person name="Procaccini G."/>
            <person name="Duarte C.M."/>
            <person name="Schmutz J."/>
            <person name="Reusch T.B.H."/>
            <person name="Van de Peer Y."/>
        </authorList>
    </citation>
    <scope>NUCLEOTIDE SEQUENCE [LARGE SCALE GENOMIC DNA]</scope>
    <source>
        <strain evidence="14">cv. Finnish</strain>
    </source>
</reference>
<keyword evidence="5 9" id="KW-0378">Hydrolase</keyword>
<keyword evidence="4" id="KW-1003">Cell membrane</keyword>
<dbReference type="EC" id="3.1.4.11" evidence="3 9"/>
<keyword evidence="6 9" id="KW-0442">Lipid degradation</keyword>
<dbReference type="GO" id="GO:0005886">
    <property type="term" value="C:plasma membrane"/>
    <property type="evidence" value="ECO:0000318"/>
    <property type="project" value="GO_Central"/>
</dbReference>
<evidence type="ECO:0000256" key="9">
    <source>
        <dbReference type="RuleBase" id="RU361133"/>
    </source>
</evidence>
<evidence type="ECO:0000256" key="4">
    <source>
        <dbReference type="ARBA" id="ARBA00022475"/>
    </source>
</evidence>
<dbReference type="GO" id="GO:0048015">
    <property type="term" value="P:phosphatidylinositol-mediated signaling"/>
    <property type="evidence" value="ECO:0000318"/>
    <property type="project" value="GO_Central"/>
</dbReference>
<evidence type="ECO:0000256" key="6">
    <source>
        <dbReference type="ARBA" id="ARBA00022963"/>
    </source>
</evidence>
<dbReference type="Pfam" id="PF00168">
    <property type="entry name" value="C2"/>
    <property type="match status" value="1"/>
</dbReference>
<dbReference type="Gene3D" id="2.60.40.150">
    <property type="entry name" value="C2 domain"/>
    <property type="match status" value="1"/>
</dbReference>
<feature type="domain" description="C2" evidence="11">
    <location>
        <begin position="418"/>
        <end position="545"/>
    </location>
</feature>
<evidence type="ECO:0000313" key="14">
    <source>
        <dbReference type="Proteomes" id="UP000036987"/>
    </source>
</evidence>
<dbReference type="GO" id="GO:0016042">
    <property type="term" value="P:lipid catabolic process"/>
    <property type="evidence" value="ECO:0007669"/>
    <property type="project" value="UniProtKB-KW"/>
</dbReference>
<gene>
    <name evidence="13" type="ORF">ZOSMA_143G00150</name>
</gene>
<dbReference type="Proteomes" id="UP000036987">
    <property type="component" value="Unassembled WGS sequence"/>
</dbReference>
<feature type="region of interest" description="Disordered" evidence="10">
    <location>
        <begin position="268"/>
        <end position="293"/>
    </location>
</feature>
<dbReference type="SMART" id="SM00148">
    <property type="entry name" value="PLCXc"/>
    <property type="match status" value="1"/>
</dbReference>
<comment type="caution">
    <text evidence="13">The sequence shown here is derived from an EMBL/GenBank/DDBJ whole genome shotgun (WGS) entry which is preliminary data.</text>
</comment>
<dbReference type="GO" id="GO:0006950">
    <property type="term" value="P:response to stress"/>
    <property type="evidence" value="ECO:0007669"/>
    <property type="project" value="UniProtKB-ARBA"/>
</dbReference>
<accession>A0A0K9PXC5</accession>
<dbReference type="GO" id="GO:0051209">
    <property type="term" value="P:release of sequestered calcium ion into cytosol"/>
    <property type="evidence" value="ECO:0000318"/>
    <property type="project" value="GO_Central"/>
</dbReference>
<dbReference type="CDD" id="cd00275">
    <property type="entry name" value="C2_PLC_like"/>
    <property type="match status" value="1"/>
</dbReference>
<dbReference type="EMBL" id="LFYR01000550">
    <property type="protein sequence ID" value="KMZ73693.1"/>
    <property type="molecule type" value="Genomic_DNA"/>
</dbReference>
<dbReference type="STRING" id="29655.A0A0K9PXC5"/>
<keyword evidence="9" id="KW-0443">Lipid metabolism</keyword>
<dbReference type="Gene3D" id="3.20.20.190">
    <property type="entry name" value="Phosphatidylinositol (PI) phosphodiesterase"/>
    <property type="match status" value="1"/>
</dbReference>
<dbReference type="PROSITE" id="PS50008">
    <property type="entry name" value="PIPLC_Y_DOMAIN"/>
    <property type="match status" value="1"/>
</dbReference>
<proteinExistence type="predicted"/>
<feature type="domain" description="PI-PLC Y-box" evidence="12">
    <location>
        <begin position="328"/>
        <end position="414"/>
    </location>
</feature>
<dbReference type="GO" id="GO:0004435">
    <property type="term" value="F:phosphatidylinositol-4,5-bisphosphate phospholipase C activity"/>
    <property type="evidence" value="ECO:0000318"/>
    <property type="project" value="GO_Central"/>
</dbReference>
<dbReference type="InterPro" id="IPR017946">
    <property type="entry name" value="PLC-like_Pdiesterase_TIM-brl"/>
</dbReference>
<dbReference type="SUPFAM" id="SSF51695">
    <property type="entry name" value="PLC-like phosphodiesterases"/>
    <property type="match status" value="1"/>
</dbReference>
<dbReference type="AlphaFoldDB" id="A0A0K9PXC5"/>
<keyword evidence="14" id="KW-1185">Reference proteome</keyword>
<dbReference type="OMA" id="DAWDNDE"/>
<dbReference type="PANTHER" id="PTHR10336:SF204">
    <property type="entry name" value="PHOSPHOINOSITIDE PHOSPHOLIPASE C 4-RELATED"/>
    <property type="match status" value="1"/>
</dbReference>
<dbReference type="PROSITE" id="PS50004">
    <property type="entry name" value="C2"/>
    <property type="match status" value="1"/>
</dbReference>
<dbReference type="SUPFAM" id="SSF49562">
    <property type="entry name" value="C2 domain (Calcium/lipid-binding domain, CaLB)"/>
    <property type="match status" value="1"/>
</dbReference>
<evidence type="ECO:0000256" key="1">
    <source>
        <dbReference type="ARBA" id="ARBA00001195"/>
    </source>
</evidence>
<feature type="compositionally biased region" description="Acidic residues" evidence="10">
    <location>
        <begin position="276"/>
        <end position="290"/>
    </location>
</feature>
<evidence type="ECO:0000256" key="3">
    <source>
        <dbReference type="ARBA" id="ARBA00012368"/>
    </source>
</evidence>
<comment type="catalytic activity">
    <reaction evidence="1 9">
        <text>a 1,2-diacyl-sn-glycero-3-phospho-(1D-myo-inositol-4,5-bisphosphate) + H2O = 1D-myo-inositol 1,4,5-trisphosphate + a 1,2-diacyl-sn-glycerol + H(+)</text>
        <dbReference type="Rhea" id="RHEA:33179"/>
        <dbReference type="ChEBI" id="CHEBI:15377"/>
        <dbReference type="ChEBI" id="CHEBI:15378"/>
        <dbReference type="ChEBI" id="CHEBI:17815"/>
        <dbReference type="ChEBI" id="CHEBI:58456"/>
        <dbReference type="ChEBI" id="CHEBI:203600"/>
        <dbReference type="EC" id="3.1.4.11"/>
    </reaction>
</comment>
<dbReference type="SMART" id="SM00149">
    <property type="entry name" value="PLCYc"/>
    <property type="match status" value="1"/>
</dbReference>
<dbReference type="Pfam" id="PF00388">
    <property type="entry name" value="PI-PLC-X"/>
    <property type="match status" value="1"/>
</dbReference>
<evidence type="ECO:0000256" key="7">
    <source>
        <dbReference type="ARBA" id="ARBA00023136"/>
    </source>
</evidence>
<evidence type="ECO:0000256" key="5">
    <source>
        <dbReference type="ARBA" id="ARBA00022801"/>
    </source>
</evidence>
<dbReference type="InterPro" id="IPR001711">
    <property type="entry name" value="PLipase_C_Pinositol-sp_Y"/>
</dbReference>
<sequence>MSGRESCGEVPEDVKEAFEAFSDDGVQMHADDLRRFLTDRQGSTEEDASGEAERVFQIFESKFLLEHFHQYLFDTELNPPIKSQVCEDDMSLPLSHYYIHTGHNSYLTGNQLNSDSSVDPIIGALQNGVRVIELDIWPNSTKDDVDVFHGMTLTSAVKFIDCLRAIKDNAFSDSSNTVVVTLEDHLTPDLQEKAAKMITETFGDLLFYPESETTTTTFPSPQFLMKRILISTKPPKEYLKSMVSLDKEVEGKSTDTLSDEKAWGKEVSDYKSELDNKDDDEDEDSDEDDQNIIQTPEYGQIIAIKAGKPKGGLKEALSIDPNNVRRLSLSEQQLLDASESYGTDIVRFTQKNILRIYPKGTRIGSSNYNPFIGWMHGAQMVAFNMQGYGRALWLMQGFFRANGGCGYVKKPDFLMNVGSDNSVFNPQEDPTVKKTLKVKVYNSDGWRSDFSKTHFETYSPPDFYTRVGISGVPADKVMKKTKTVGDCWTPVWNEEFSFPIKVPELAVVRIEVHEYDMAGTDDFGGQTCLPVSLLRPGIRSVPLFNFKGVKFESVKILMKFEFC</sequence>
<evidence type="ECO:0000256" key="10">
    <source>
        <dbReference type="SAM" id="MobiDB-lite"/>
    </source>
</evidence>
<evidence type="ECO:0000313" key="13">
    <source>
        <dbReference type="EMBL" id="KMZ73693.1"/>
    </source>
</evidence>
<evidence type="ECO:0000256" key="8">
    <source>
        <dbReference type="ARBA" id="ARBA00023224"/>
    </source>
</evidence>